<accession>A0A401QLN1</accession>
<evidence type="ECO:0000256" key="1">
    <source>
        <dbReference type="ARBA" id="ARBA00006937"/>
    </source>
</evidence>
<evidence type="ECO:0000259" key="3">
    <source>
        <dbReference type="Pfam" id="PF07894"/>
    </source>
</evidence>
<comment type="caution">
    <text evidence="4">The sequence shown here is derived from an EMBL/GenBank/DDBJ whole genome shotgun (WGS) entry which is preliminary data.</text>
</comment>
<protein>
    <recommendedName>
        <fullName evidence="3">Scaffolding anchor of CK1 domain-containing protein</fullName>
    </recommendedName>
</protein>
<organism evidence="4 5">
    <name type="scientific">Scyliorhinus torazame</name>
    <name type="common">Cloudy catshark</name>
    <name type="synonym">Catulus torazame</name>
    <dbReference type="NCBI Taxonomy" id="75743"/>
    <lineage>
        <taxon>Eukaryota</taxon>
        <taxon>Metazoa</taxon>
        <taxon>Chordata</taxon>
        <taxon>Craniata</taxon>
        <taxon>Vertebrata</taxon>
        <taxon>Chondrichthyes</taxon>
        <taxon>Elasmobranchii</taxon>
        <taxon>Galeomorphii</taxon>
        <taxon>Galeoidea</taxon>
        <taxon>Carcharhiniformes</taxon>
        <taxon>Scyliorhinidae</taxon>
        <taxon>Scyliorhinus</taxon>
    </lineage>
</organism>
<dbReference type="PANTHER" id="PTHR16181:SF29">
    <property type="entry name" value="PROTEIN FAM83A-RELATED"/>
    <property type="match status" value="1"/>
</dbReference>
<comment type="similarity">
    <text evidence="1">Belongs to the FAM83 family.</text>
</comment>
<dbReference type="AlphaFoldDB" id="A0A401QLN1"/>
<dbReference type="PANTHER" id="PTHR16181">
    <property type="entry name" value="PROTEIN FAM83A-RELATED"/>
    <property type="match status" value="1"/>
</dbReference>
<dbReference type="EMBL" id="BFAA01253090">
    <property type="protein sequence ID" value="GCB86213.1"/>
    <property type="molecule type" value="Genomic_DNA"/>
</dbReference>
<feature type="region of interest" description="Disordered" evidence="2">
    <location>
        <begin position="156"/>
        <end position="184"/>
    </location>
</feature>
<evidence type="ECO:0000313" key="5">
    <source>
        <dbReference type="Proteomes" id="UP000288216"/>
    </source>
</evidence>
<dbReference type="Pfam" id="PF07894">
    <property type="entry name" value="SACK1"/>
    <property type="match status" value="1"/>
</dbReference>
<proteinExistence type="inferred from homology"/>
<gene>
    <name evidence="4" type="ORF">scyTo_0026868</name>
</gene>
<dbReference type="GO" id="GO:0007165">
    <property type="term" value="P:signal transduction"/>
    <property type="evidence" value="ECO:0007669"/>
    <property type="project" value="TreeGrafter"/>
</dbReference>
<reference evidence="4 5" key="1">
    <citation type="journal article" date="2018" name="Nat. Ecol. Evol.">
        <title>Shark genomes provide insights into elasmobranch evolution and the origin of vertebrates.</title>
        <authorList>
            <person name="Hara Y"/>
            <person name="Yamaguchi K"/>
            <person name="Onimaru K"/>
            <person name="Kadota M"/>
            <person name="Koyanagi M"/>
            <person name="Keeley SD"/>
            <person name="Tatsumi K"/>
            <person name="Tanaka K"/>
            <person name="Motone F"/>
            <person name="Kageyama Y"/>
            <person name="Nozu R"/>
            <person name="Adachi N"/>
            <person name="Nishimura O"/>
            <person name="Nakagawa R"/>
            <person name="Tanegashima C"/>
            <person name="Kiyatake I"/>
            <person name="Matsumoto R"/>
            <person name="Murakumo K"/>
            <person name="Nishida K"/>
            <person name="Terakita A"/>
            <person name="Kuratani S"/>
            <person name="Sato K"/>
            <person name="Hyodo S Kuraku.S."/>
        </authorList>
    </citation>
    <scope>NUCLEOTIDE SEQUENCE [LARGE SCALE GENOMIC DNA]</scope>
</reference>
<name>A0A401QLN1_SCYTO</name>
<evidence type="ECO:0000256" key="2">
    <source>
        <dbReference type="SAM" id="MobiDB-lite"/>
    </source>
</evidence>
<dbReference type="Proteomes" id="UP000288216">
    <property type="component" value="Unassembled WGS sequence"/>
</dbReference>
<evidence type="ECO:0000313" key="4">
    <source>
        <dbReference type="EMBL" id="GCB86213.1"/>
    </source>
</evidence>
<dbReference type="GO" id="GO:0019901">
    <property type="term" value="F:protein kinase binding"/>
    <property type="evidence" value="ECO:0007669"/>
    <property type="project" value="TreeGrafter"/>
</dbReference>
<dbReference type="OrthoDB" id="6103632at2759"/>
<keyword evidence="5" id="KW-1185">Reference proteome</keyword>
<dbReference type="InterPro" id="IPR012461">
    <property type="entry name" value="SACK1"/>
</dbReference>
<sequence>MAASQVECLEDDNINVQLSECYPQFIYSERQRLALEALLDKGPGAFYQCVKREGTRPFLSGQEARRIHGRCGRASAAEATRPGLEATGDEDSELDQELSLTYWPVMSEAQAPFLTLGWPEIGMWKGITRATVYTHPSMENMPSIKEVIRKLLQQAKQVGPPSVRTASNSSRRRPDLCNPTPRTPLDVERRLLREGQY</sequence>
<feature type="domain" description="Scaffolding anchor of CK1" evidence="3">
    <location>
        <begin position="18"/>
        <end position="158"/>
    </location>
</feature>
<dbReference type="OMA" id="MENMPSI"/>
<dbReference type="STRING" id="75743.A0A401QLN1"/>
<dbReference type="InterPro" id="IPR050944">
    <property type="entry name" value="FAM83"/>
</dbReference>